<proteinExistence type="predicted"/>
<sequence length="501" mass="55437">MSEPQRNGIEKCLQLLSQQSTDDEKFAGLLLLTRIVDPTDRQTLGQILDVMNFKFIVRLINTGLKHLPTALDKDQGSGEPLDSKIVSMVELAIYVTSTFASTGDLASHVKIVNTLPALSRLLLLRDQKLIEEAMRTLITIVSTSDGLKKACSEPMIVDNLVKALPLCNKENQQGIMYICDLIFSKGDAWLEEAASGATRPLITGYARLLRGLCELYQNDRGMTKIHILHSLLKTLPSMQERHGSELAAMEPNQTREAVQALMEGSMPLLQQKGNFGGFDSGDKKGLRIRESIIVISTSVIHMWPRVFFAVAKSSEQGVADDYKGKATHRARGSDDATALINKFPEVITRVAFIEGEVSVNTLMSLFIKLLPKDPTESARIEAFKKAEEELRDKKGYTPVYFINWFASALMSALAECSDQADAVEEQQYLKLMGSLRSHLMLLVEFLKDLSREIGSITLAVEGDKTVSNSVSLLVEWLISDTSAHRDAADLLPIIARIVGNR</sequence>
<gene>
    <name evidence="1" type="ORF">EV182_001657</name>
</gene>
<organism evidence="1 2">
    <name type="scientific">Spiromyces aspiralis</name>
    <dbReference type="NCBI Taxonomy" id="68401"/>
    <lineage>
        <taxon>Eukaryota</taxon>
        <taxon>Fungi</taxon>
        <taxon>Fungi incertae sedis</taxon>
        <taxon>Zoopagomycota</taxon>
        <taxon>Kickxellomycotina</taxon>
        <taxon>Kickxellomycetes</taxon>
        <taxon>Kickxellales</taxon>
        <taxon>Kickxellaceae</taxon>
        <taxon>Spiromyces</taxon>
    </lineage>
</organism>
<evidence type="ECO:0000313" key="2">
    <source>
        <dbReference type="Proteomes" id="UP001145114"/>
    </source>
</evidence>
<protein>
    <submittedName>
        <fullName evidence="1">Uncharacterized protein</fullName>
    </submittedName>
</protein>
<keyword evidence="2" id="KW-1185">Reference proteome</keyword>
<accession>A0ACC1HF91</accession>
<dbReference type="EMBL" id="JAMZIH010005406">
    <property type="protein sequence ID" value="KAJ1675238.1"/>
    <property type="molecule type" value="Genomic_DNA"/>
</dbReference>
<evidence type="ECO:0000313" key="1">
    <source>
        <dbReference type="EMBL" id="KAJ1675238.1"/>
    </source>
</evidence>
<dbReference type="Proteomes" id="UP001145114">
    <property type="component" value="Unassembled WGS sequence"/>
</dbReference>
<reference evidence="1" key="1">
    <citation type="submission" date="2022-06" db="EMBL/GenBank/DDBJ databases">
        <title>Phylogenomic reconstructions and comparative analyses of Kickxellomycotina fungi.</title>
        <authorList>
            <person name="Reynolds N.K."/>
            <person name="Stajich J.E."/>
            <person name="Barry K."/>
            <person name="Grigoriev I.V."/>
            <person name="Crous P."/>
            <person name="Smith M.E."/>
        </authorList>
    </citation>
    <scope>NUCLEOTIDE SEQUENCE</scope>
    <source>
        <strain evidence="1">RSA 2271</strain>
    </source>
</reference>
<name>A0ACC1HF91_9FUNG</name>
<comment type="caution">
    <text evidence="1">The sequence shown here is derived from an EMBL/GenBank/DDBJ whole genome shotgun (WGS) entry which is preliminary data.</text>
</comment>